<dbReference type="OrthoDB" id="6431883at2759"/>
<accession>A0A9P0PPF2</accession>
<gene>
    <name evidence="1" type="ORF">ACAOBT_LOCUS21777</name>
</gene>
<protein>
    <submittedName>
        <fullName evidence="1">Uncharacterized protein</fullName>
    </submittedName>
</protein>
<proteinExistence type="predicted"/>
<reference evidence="1" key="1">
    <citation type="submission" date="2022-03" db="EMBL/GenBank/DDBJ databases">
        <authorList>
            <person name="Sayadi A."/>
        </authorList>
    </citation>
    <scope>NUCLEOTIDE SEQUENCE</scope>
</reference>
<dbReference type="Proteomes" id="UP001152888">
    <property type="component" value="Unassembled WGS sequence"/>
</dbReference>
<keyword evidence="2" id="KW-1185">Reference proteome</keyword>
<sequence length="233" mass="26262">MAKQFNELKVAEKFETVSVSHQTIARRVDHINEHVSKTLRDVVEKCKYFSLCLDESTDLSDISQLVIFIRTIQDDFSVAEEMLDLIPLHGTTKGTDIFEAVNKLVSDYGGFDKCSCIVTDGARAMTGTEIGFAGLLKHNSINCPMIHCIVHQESLCGKSLRQINVMKVAVKITNIVRGGNRALTHRKFRDFLAEVDATYGDLLLHTDVRWLSAGKCLQRFFALRKEIPIFLKN</sequence>
<dbReference type="PANTHER" id="PTHR45913:SF20">
    <property type="entry name" value="GENERAL TRANSCRIPTION FACTOR II-I REPEAT DOMAIN-CONTAINING PROTEIN 2"/>
    <property type="match status" value="1"/>
</dbReference>
<dbReference type="InterPro" id="IPR012337">
    <property type="entry name" value="RNaseH-like_sf"/>
</dbReference>
<name>A0A9P0PPF2_ACAOB</name>
<evidence type="ECO:0000313" key="2">
    <source>
        <dbReference type="Proteomes" id="UP001152888"/>
    </source>
</evidence>
<dbReference type="PANTHER" id="PTHR45913">
    <property type="entry name" value="EPM2A-INTERACTING PROTEIN 1"/>
    <property type="match status" value="1"/>
</dbReference>
<dbReference type="EMBL" id="CAKOFQ010007186">
    <property type="protein sequence ID" value="CAH1993860.1"/>
    <property type="molecule type" value="Genomic_DNA"/>
</dbReference>
<evidence type="ECO:0000313" key="1">
    <source>
        <dbReference type="EMBL" id="CAH1993860.1"/>
    </source>
</evidence>
<organism evidence="1 2">
    <name type="scientific">Acanthoscelides obtectus</name>
    <name type="common">Bean weevil</name>
    <name type="synonym">Bruchus obtectus</name>
    <dbReference type="NCBI Taxonomy" id="200917"/>
    <lineage>
        <taxon>Eukaryota</taxon>
        <taxon>Metazoa</taxon>
        <taxon>Ecdysozoa</taxon>
        <taxon>Arthropoda</taxon>
        <taxon>Hexapoda</taxon>
        <taxon>Insecta</taxon>
        <taxon>Pterygota</taxon>
        <taxon>Neoptera</taxon>
        <taxon>Endopterygota</taxon>
        <taxon>Coleoptera</taxon>
        <taxon>Polyphaga</taxon>
        <taxon>Cucujiformia</taxon>
        <taxon>Chrysomeloidea</taxon>
        <taxon>Chrysomelidae</taxon>
        <taxon>Bruchinae</taxon>
        <taxon>Bruchini</taxon>
        <taxon>Acanthoscelides</taxon>
    </lineage>
</organism>
<comment type="caution">
    <text evidence="1">The sequence shown here is derived from an EMBL/GenBank/DDBJ whole genome shotgun (WGS) entry which is preliminary data.</text>
</comment>
<dbReference type="SUPFAM" id="SSF53098">
    <property type="entry name" value="Ribonuclease H-like"/>
    <property type="match status" value="1"/>
</dbReference>
<dbReference type="AlphaFoldDB" id="A0A9P0PPF2"/>